<organism evidence="1">
    <name type="scientific">marine sediment metagenome</name>
    <dbReference type="NCBI Taxonomy" id="412755"/>
    <lineage>
        <taxon>unclassified sequences</taxon>
        <taxon>metagenomes</taxon>
        <taxon>ecological metagenomes</taxon>
    </lineage>
</organism>
<gene>
    <name evidence="1" type="ORF">LCGC14_2972870</name>
</gene>
<proteinExistence type="predicted"/>
<name>A0A0F8ZGJ4_9ZZZZ</name>
<comment type="caution">
    <text evidence="1">The sequence shown here is derived from an EMBL/GenBank/DDBJ whole genome shotgun (WGS) entry which is preliminary data.</text>
</comment>
<sequence>HKRGVAAEAIPQEAVTAGLRREVTGLTPGQKSLDAFRTEIFNTALSSFDDLGLEEKEAASLRDALPSAFFDEDNQESFRQRLVLAQMQIDAQNLERANERTDSFQRGVAARWTERTKTGLPETWQLFLFSREMNDRAKGLAGGTILPQNQTDIRLMEVANAFSRADQVDKGLEEAAIKSQIAALINNISQLDSEGKFKHTRTVRQVYAEMLNDAFVEVNLLTDGRIPIRIAEIPVSKAEFLPGFGPGNKALVVRDETGTEIEIGQNVERFQQKQEGEREVEQQRDRDVTDFLDSLQQGEQVEETGEIGLLSPQTVDISQLSTESINNLMKLADDSTGTLFQQLLQQAPRSAQEILNARRNR</sequence>
<protein>
    <submittedName>
        <fullName evidence="1">Uncharacterized protein</fullName>
    </submittedName>
</protein>
<dbReference type="EMBL" id="LAZR01060494">
    <property type="protein sequence ID" value="KKK65564.1"/>
    <property type="molecule type" value="Genomic_DNA"/>
</dbReference>
<evidence type="ECO:0000313" key="1">
    <source>
        <dbReference type="EMBL" id="KKK65564.1"/>
    </source>
</evidence>
<dbReference type="AlphaFoldDB" id="A0A0F8ZGJ4"/>
<accession>A0A0F8ZGJ4</accession>
<reference evidence="1" key="1">
    <citation type="journal article" date="2015" name="Nature">
        <title>Complex archaea that bridge the gap between prokaryotes and eukaryotes.</title>
        <authorList>
            <person name="Spang A."/>
            <person name="Saw J.H."/>
            <person name="Jorgensen S.L."/>
            <person name="Zaremba-Niedzwiedzka K."/>
            <person name="Martijn J."/>
            <person name="Lind A.E."/>
            <person name="van Eijk R."/>
            <person name="Schleper C."/>
            <person name="Guy L."/>
            <person name="Ettema T.J."/>
        </authorList>
    </citation>
    <scope>NUCLEOTIDE SEQUENCE</scope>
</reference>
<feature type="non-terminal residue" evidence="1">
    <location>
        <position position="1"/>
    </location>
</feature>